<organism evidence="1 2">
    <name type="scientific">Candidatus Woesebacteria bacterium RIFCSPHIGHO2_02_FULL_39_13</name>
    <dbReference type="NCBI Taxonomy" id="1802505"/>
    <lineage>
        <taxon>Bacteria</taxon>
        <taxon>Candidatus Woeseibacteriota</taxon>
    </lineage>
</organism>
<evidence type="ECO:0000313" key="1">
    <source>
        <dbReference type="EMBL" id="OGM34489.1"/>
    </source>
</evidence>
<protein>
    <recommendedName>
        <fullName evidence="3">CopG family transcriptional regulator</fullName>
    </recommendedName>
</protein>
<dbReference type="AlphaFoldDB" id="A0A1F7Z5T3"/>
<accession>A0A1F7Z5T3</accession>
<name>A0A1F7Z5T3_9BACT</name>
<evidence type="ECO:0008006" key="3">
    <source>
        <dbReference type="Google" id="ProtNLM"/>
    </source>
</evidence>
<comment type="caution">
    <text evidence="1">The sequence shown here is derived from an EMBL/GenBank/DDBJ whole genome shotgun (WGS) entry which is preliminary data.</text>
</comment>
<proteinExistence type="predicted"/>
<evidence type="ECO:0000313" key="2">
    <source>
        <dbReference type="Proteomes" id="UP000177169"/>
    </source>
</evidence>
<gene>
    <name evidence="1" type="ORF">A3D01_02995</name>
</gene>
<dbReference type="Proteomes" id="UP000177169">
    <property type="component" value="Unassembled WGS sequence"/>
</dbReference>
<reference evidence="1 2" key="1">
    <citation type="journal article" date="2016" name="Nat. Commun.">
        <title>Thousands of microbial genomes shed light on interconnected biogeochemical processes in an aquifer system.</title>
        <authorList>
            <person name="Anantharaman K."/>
            <person name="Brown C.T."/>
            <person name="Hug L.A."/>
            <person name="Sharon I."/>
            <person name="Castelle C.J."/>
            <person name="Probst A.J."/>
            <person name="Thomas B.C."/>
            <person name="Singh A."/>
            <person name="Wilkins M.J."/>
            <person name="Karaoz U."/>
            <person name="Brodie E.L."/>
            <person name="Williams K.H."/>
            <person name="Hubbard S.S."/>
            <person name="Banfield J.F."/>
        </authorList>
    </citation>
    <scope>NUCLEOTIDE SEQUENCE [LARGE SCALE GENOMIC DNA]</scope>
</reference>
<dbReference type="EMBL" id="MGGR01000005">
    <property type="protein sequence ID" value="OGM34489.1"/>
    <property type="molecule type" value="Genomic_DNA"/>
</dbReference>
<sequence>MITNNHDLTLANAKNKQRITLFVNPSILKQARAQAVVEDLSLTSLVERALTKYLPKETIIKKAIIRVAPDP</sequence>